<dbReference type="Proteomes" id="UP000837857">
    <property type="component" value="Chromosome 23"/>
</dbReference>
<evidence type="ECO:0000313" key="2">
    <source>
        <dbReference type="Proteomes" id="UP000837857"/>
    </source>
</evidence>
<dbReference type="Gene3D" id="2.10.25.10">
    <property type="entry name" value="Laminin"/>
    <property type="match status" value="1"/>
</dbReference>
<feature type="non-terminal residue" evidence="1">
    <location>
        <position position="1"/>
    </location>
</feature>
<gene>
    <name evidence="1" type="ORF">IPOD504_LOCUS9749</name>
</gene>
<dbReference type="CDD" id="cd19941">
    <property type="entry name" value="TIL"/>
    <property type="match status" value="1"/>
</dbReference>
<evidence type="ECO:0000313" key="1">
    <source>
        <dbReference type="EMBL" id="CAH2056549.1"/>
    </source>
</evidence>
<protein>
    <recommendedName>
        <fullName evidence="3">TIL domain-containing protein</fullName>
    </recommendedName>
</protein>
<reference evidence="1" key="1">
    <citation type="submission" date="2022-03" db="EMBL/GenBank/DDBJ databases">
        <authorList>
            <person name="Martin H S."/>
        </authorList>
    </citation>
    <scope>NUCLEOTIDE SEQUENCE</scope>
</reference>
<accession>A0ABN8IK55</accession>
<keyword evidence="2" id="KW-1185">Reference proteome</keyword>
<sequence length="120" mass="13521">MYLLTNESRTTQRSAPAAARHAYVLEYRRRLIVRTKAQRSPAPAAVATTRHDCRYPYSRPGCGSNCDRRCHSDVKECNEQCVANGCDCIPPFVYNEVSGSCMPPDECTDAQLIRSFIKFV</sequence>
<name>A0ABN8IK55_9NEOP</name>
<evidence type="ECO:0008006" key="3">
    <source>
        <dbReference type="Google" id="ProtNLM"/>
    </source>
</evidence>
<proteinExistence type="predicted"/>
<dbReference type="EMBL" id="OW152835">
    <property type="protein sequence ID" value="CAH2056549.1"/>
    <property type="molecule type" value="Genomic_DNA"/>
</dbReference>
<organism evidence="1 2">
    <name type="scientific">Iphiclides podalirius</name>
    <name type="common">scarce swallowtail</name>
    <dbReference type="NCBI Taxonomy" id="110791"/>
    <lineage>
        <taxon>Eukaryota</taxon>
        <taxon>Metazoa</taxon>
        <taxon>Ecdysozoa</taxon>
        <taxon>Arthropoda</taxon>
        <taxon>Hexapoda</taxon>
        <taxon>Insecta</taxon>
        <taxon>Pterygota</taxon>
        <taxon>Neoptera</taxon>
        <taxon>Endopterygota</taxon>
        <taxon>Lepidoptera</taxon>
        <taxon>Glossata</taxon>
        <taxon>Ditrysia</taxon>
        <taxon>Papilionoidea</taxon>
        <taxon>Papilionidae</taxon>
        <taxon>Papilioninae</taxon>
        <taxon>Iphiclides</taxon>
    </lineage>
</organism>